<dbReference type="RefSeq" id="WP_182023309.1">
    <property type="nucleotide sequence ID" value="NZ_JACGAM010000007.1"/>
</dbReference>
<keyword evidence="1" id="KW-0547">Nucleotide-binding</keyword>
<evidence type="ECO:0000256" key="2">
    <source>
        <dbReference type="ARBA" id="ARBA00022801"/>
    </source>
</evidence>
<dbReference type="Pfam" id="PF03288">
    <property type="entry name" value="Pox_D5"/>
    <property type="match status" value="1"/>
</dbReference>
<keyword evidence="3" id="KW-0347">Helicase</keyword>
<dbReference type="PANTHER" id="PTHR35372:SF2">
    <property type="entry name" value="SF3 HELICASE DOMAIN-CONTAINING PROTEIN"/>
    <property type="match status" value="1"/>
</dbReference>
<evidence type="ECO:0000256" key="1">
    <source>
        <dbReference type="ARBA" id="ARBA00022741"/>
    </source>
</evidence>
<dbReference type="InterPro" id="IPR006500">
    <property type="entry name" value="Helicase_put_C_phage/plasmid"/>
</dbReference>
<evidence type="ECO:0000313" key="7">
    <source>
        <dbReference type="Proteomes" id="UP000540056"/>
    </source>
</evidence>
<accession>A0ABR5ZXW4</accession>
<sequence>MAQTYDLLVHNRQFKRKPEPAQIPNINKTISAYEASVTPQELAGMVGDNGQTMVLATMNGERKKDNMRSQQIVALDFDNSETRLDETGQIIKDENGKAKKFKTTGSKYSSVAEIYQHEFIQRNASFIYTTFNHTEDWHRFRVVFFLDKPMTNNKQVEMMYQWLMDKFPNADKANKDSSRLFFGGTESLEVNYDNQIDTSKVTFTKPKEKSKPTVAKKVAPIKHEEAVEAFEQYIVRERENLQEYDNALSAIWVIAKAALMGEISYPDAHLFSEKLALGNEAWAEENVKKLKEALKTPIHEFHTDYTFAQKFMGRVTSEAQLDKGDIIATSKFLVEQLEVKLFNNNLYFKEGNHWINDNNKLLRAIDKYIELKHSQDTELINQFMKRAELIEEEFFPIQLKNDYYIDNGVAIEGKVESFTPYYLDVEYDQSAFNTDVDTFLNFLTCDRKDLRTVVEDMMGHILMSKGFPHKVFFFIGEKGANGKSTFLEMLNSFVGDLGTNISLENFNDPTSVVELEGNLVNIGDDIDANYLESSSNFKILASGNTLTVRPIYATPYRMKNKATLIFTANGMPSFKDKSGGIARRLIIIPCDNVVTKADFNIDEKLSTEKAQSYILNLALAGLQRIQANGGQISKSETIDENVKGYILESDSILAFEDEVGVDSDLPDSAIYVQYKDYCDEIGVKPFSKTKLTQRLKEMGYDRVRQMRLGKRNFYYVKEEL</sequence>
<dbReference type="NCBIfam" id="TIGR01613">
    <property type="entry name" value="primase_Cterm"/>
    <property type="match status" value="1"/>
</dbReference>
<name>A0ABR5ZXW4_9LACT</name>
<dbReference type="InterPro" id="IPR004968">
    <property type="entry name" value="DNA_primase/NTPase_C"/>
</dbReference>
<evidence type="ECO:0000256" key="4">
    <source>
        <dbReference type="ARBA" id="ARBA00022840"/>
    </source>
</evidence>
<reference evidence="6 7" key="1">
    <citation type="submission" date="2020-07" db="EMBL/GenBank/DDBJ databases">
        <title>Draft Genome Sequences of Lactobacillales Isolated from the International Space Station.</title>
        <authorList>
            <person name="Bharadwaj A.R."/>
            <person name="Singh N.K."/>
            <person name="Wood J.M."/>
            <person name="Debieu M."/>
            <person name="O'Hara N.B."/>
            <person name="Karouia F."/>
            <person name="Mason C.E."/>
            <person name="Venkateswaran K."/>
        </authorList>
    </citation>
    <scope>NUCLEOTIDE SEQUENCE [LARGE SCALE GENOMIC DNA]</scope>
    <source>
        <strain evidence="6 7">151250015-1-258-55</strain>
    </source>
</reference>
<evidence type="ECO:0000259" key="5">
    <source>
        <dbReference type="PROSITE" id="PS51206"/>
    </source>
</evidence>
<dbReference type="EMBL" id="JACGAN010000007">
    <property type="protein sequence ID" value="MBA5746560.1"/>
    <property type="molecule type" value="Genomic_DNA"/>
</dbReference>
<evidence type="ECO:0000256" key="3">
    <source>
        <dbReference type="ARBA" id="ARBA00022806"/>
    </source>
</evidence>
<dbReference type="Gene3D" id="3.40.50.300">
    <property type="entry name" value="P-loop containing nucleotide triphosphate hydrolases"/>
    <property type="match status" value="1"/>
</dbReference>
<organism evidence="6 7">
    <name type="scientific">Aerococcus urinaeequi</name>
    <dbReference type="NCBI Taxonomy" id="51665"/>
    <lineage>
        <taxon>Bacteria</taxon>
        <taxon>Bacillati</taxon>
        <taxon>Bacillota</taxon>
        <taxon>Bacilli</taxon>
        <taxon>Lactobacillales</taxon>
        <taxon>Aerococcaceae</taxon>
        <taxon>Aerococcus</taxon>
    </lineage>
</organism>
<feature type="domain" description="SF3 helicase" evidence="5">
    <location>
        <begin position="449"/>
        <end position="603"/>
    </location>
</feature>
<dbReference type="InterPro" id="IPR027417">
    <property type="entry name" value="P-loop_NTPase"/>
</dbReference>
<dbReference type="PROSITE" id="PS51206">
    <property type="entry name" value="SF3_HELICASE_1"/>
    <property type="match status" value="1"/>
</dbReference>
<proteinExistence type="predicted"/>
<keyword evidence="2" id="KW-0378">Hydrolase</keyword>
<dbReference type="InterPro" id="IPR014015">
    <property type="entry name" value="Helicase_SF3_DNA-vir"/>
</dbReference>
<dbReference type="SUPFAM" id="SSF52540">
    <property type="entry name" value="P-loop containing nucleoside triphosphate hydrolases"/>
    <property type="match status" value="1"/>
</dbReference>
<dbReference type="PANTHER" id="PTHR35372">
    <property type="entry name" value="ATP BINDING PROTEIN-RELATED"/>
    <property type="match status" value="1"/>
</dbReference>
<comment type="caution">
    <text evidence="6">The sequence shown here is derived from an EMBL/GenBank/DDBJ whole genome shotgun (WGS) entry which is preliminary data.</text>
</comment>
<keyword evidence="4" id="KW-0067">ATP-binding</keyword>
<keyword evidence="7" id="KW-1185">Reference proteome</keyword>
<dbReference type="Pfam" id="PF19263">
    <property type="entry name" value="DUF5906"/>
    <property type="match status" value="1"/>
</dbReference>
<gene>
    <name evidence="6" type="ORF">H3232_04990</name>
</gene>
<dbReference type="InterPro" id="IPR051620">
    <property type="entry name" value="ORF904-like_C"/>
</dbReference>
<dbReference type="InterPro" id="IPR045455">
    <property type="entry name" value="NrS-1_pol-like_helicase"/>
</dbReference>
<protein>
    <recommendedName>
        <fullName evidence="5">SF3 helicase domain-containing protein</fullName>
    </recommendedName>
</protein>
<evidence type="ECO:0000313" key="6">
    <source>
        <dbReference type="EMBL" id="MBA5746560.1"/>
    </source>
</evidence>
<dbReference type="Proteomes" id="UP000540056">
    <property type="component" value="Unassembled WGS sequence"/>
</dbReference>